<gene>
    <name evidence="2" type="ORF">C5167_004702</name>
</gene>
<evidence type="ECO:0000313" key="2">
    <source>
        <dbReference type="EMBL" id="RZC57400.1"/>
    </source>
</evidence>
<reference evidence="2 3" key="1">
    <citation type="journal article" date="2018" name="Science">
        <title>The opium poppy genome and morphinan production.</title>
        <authorList>
            <person name="Guo L."/>
            <person name="Winzer T."/>
            <person name="Yang X."/>
            <person name="Li Y."/>
            <person name="Ning Z."/>
            <person name="He Z."/>
            <person name="Teodor R."/>
            <person name="Lu Y."/>
            <person name="Bowser T.A."/>
            <person name="Graham I.A."/>
            <person name="Ye K."/>
        </authorList>
    </citation>
    <scope>NUCLEOTIDE SEQUENCE [LARGE SCALE GENOMIC DNA]</scope>
    <source>
        <strain evidence="3">cv. HN1</strain>
        <tissue evidence="2">Leaves</tissue>
    </source>
</reference>
<organism evidence="2 3">
    <name type="scientific">Papaver somniferum</name>
    <name type="common">Opium poppy</name>
    <dbReference type="NCBI Taxonomy" id="3469"/>
    <lineage>
        <taxon>Eukaryota</taxon>
        <taxon>Viridiplantae</taxon>
        <taxon>Streptophyta</taxon>
        <taxon>Embryophyta</taxon>
        <taxon>Tracheophyta</taxon>
        <taxon>Spermatophyta</taxon>
        <taxon>Magnoliopsida</taxon>
        <taxon>Ranunculales</taxon>
        <taxon>Papaveraceae</taxon>
        <taxon>Papaveroideae</taxon>
        <taxon>Papaver</taxon>
    </lineage>
</organism>
<dbReference type="EMBL" id="CM010718">
    <property type="protein sequence ID" value="RZC57400.1"/>
    <property type="molecule type" value="Genomic_DNA"/>
</dbReference>
<accession>A0A4Y7JBL5</accession>
<dbReference type="Pfam" id="PF16837">
    <property type="entry name" value="SF3A3"/>
    <property type="match status" value="1"/>
</dbReference>
<dbReference type="Proteomes" id="UP000316621">
    <property type="component" value="Chromosome 4"/>
</dbReference>
<protein>
    <recommendedName>
        <fullName evidence="1">SF3A3 domain-containing protein</fullName>
    </recommendedName>
</protein>
<keyword evidence="3" id="KW-1185">Reference proteome</keyword>
<name>A0A4Y7JBL5_PAPSO</name>
<proteinExistence type="predicted"/>
<feature type="domain" description="SF3A3" evidence="1">
    <location>
        <begin position="57"/>
        <end position="82"/>
    </location>
</feature>
<dbReference type="AlphaFoldDB" id="A0A4Y7JBL5"/>
<evidence type="ECO:0000313" key="3">
    <source>
        <dbReference type="Proteomes" id="UP000316621"/>
    </source>
</evidence>
<dbReference type="InterPro" id="IPR031774">
    <property type="entry name" value="SF3A3_dom"/>
</dbReference>
<evidence type="ECO:0000259" key="1">
    <source>
        <dbReference type="Pfam" id="PF16837"/>
    </source>
</evidence>
<dbReference type="STRING" id="3469.A0A4Y7JBL5"/>
<sequence>MLTTVSNRWGFRLHGFELQMKKMKLMIREYHRRHPNSRVLDVYEEAEELLKEEPHVEFSSEEGHGRYLDLHEVYNEYINSKFAERNEKTKEPINTVHELMDLGKDILKESPSIKDAHYVVAGLGVEICIRYKLLATSGLPLSSFISTGVPLYCVRFLAASVEVRVPHLASTLLLLVPPVEMLHNPC</sequence>
<dbReference type="Gramene" id="RZC57400">
    <property type="protein sequence ID" value="RZC57400"/>
    <property type="gene ID" value="C5167_004702"/>
</dbReference>